<name>A0AAQ4EVA1_AMBAM</name>
<dbReference type="GO" id="GO:0004222">
    <property type="term" value="F:metalloendopeptidase activity"/>
    <property type="evidence" value="ECO:0007669"/>
    <property type="project" value="InterPro"/>
</dbReference>
<proteinExistence type="predicted"/>
<feature type="non-terminal residue" evidence="2">
    <location>
        <position position="361"/>
    </location>
</feature>
<dbReference type="Gene3D" id="1.10.1380.10">
    <property type="entry name" value="Neutral endopeptidase , domain2"/>
    <property type="match status" value="1"/>
</dbReference>
<gene>
    <name evidence="2" type="ORF">V5799_020000</name>
</gene>
<dbReference type="InterPro" id="IPR024079">
    <property type="entry name" value="MetalloPept_cat_dom_sf"/>
</dbReference>
<keyword evidence="1" id="KW-1133">Transmembrane helix</keyword>
<reference evidence="2 3" key="1">
    <citation type="journal article" date="2023" name="Arcadia Sci">
        <title>De novo assembly of a long-read Amblyomma americanum tick genome.</title>
        <authorList>
            <person name="Chou S."/>
            <person name="Poskanzer K.E."/>
            <person name="Rollins M."/>
            <person name="Thuy-Boun P.S."/>
        </authorList>
    </citation>
    <scope>NUCLEOTIDE SEQUENCE [LARGE SCALE GENOMIC DNA]</scope>
    <source>
        <strain evidence="2">F_SG_1</strain>
        <tissue evidence="2">Salivary glands</tissue>
    </source>
</reference>
<dbReference type="InterPro" id="IPR042089">
    <property type="entry name" value="Peptidase_M13_dom_2"/>
</dbReference>
<dbReference type="Gene3D" id="3.40.390.10">
    <property type="entry name" value="Collagenase (Catalytic Domain)"/>
    <property type="match status" value="1"/>
</dbReference>
<dbReference type="InterPro" id="IPR000718">
    <property type="entry name" value="Peptidase_M13"/>
</dbReference>
<protein>
    <recommendedName>
        <fullName evidence="4">Peptidase M13 N-terminal domain-containing protein</fullName>
    </recommendedName>
</protein>
<keyword evidence="1" id="KW-0472">Membrane</keyword>
<evidence type="ECO:0000256" key="1">
    <source>
        <dbReference type="SAM" id="Phobius"/>
    </source>
</evidence>
<evidence type="ECO:0008006" key="4">
    <source>
        <dbReference type="Google" id="ProtNLM"/>
    </source>
</evidence>
<accession>A0AAQ4EVA1</accession>
<dbReference type="GO" id="GO:0006508">
    <property type="term" value="P:proteolysis"/>
    <property type="evidence" value="ECO:0007669"/>
    <property type="project" value="InterPro"/>
</dbReference>
<dbReference type="EMBL" id="JARKHS020010501">
    <property type="protein sequence ID" value="KAK8778650.1"/>
    <property type="molecule type" value="Genomic_DNA"/>
</dbReference>
<dbReference type="AlphaFoldDB" id="A0AAQ4EVA1"/>
<evidence type="ECO:0000313" key="2">
    <source>
        <dbReference type="EMBL" id="KAK8778650.1"/>
    </source>
</evidence>
<feature type="transmembrane region" description="Helical" evidence="1">
    <location>
        <begin position="32"/>
        <end position="52"/>
    </location>
</feature>
<dbReference type="PROSITE" id="PS51885">
    <property type="entry name" value="NEPRILYSIN"/>
    <property type="match status" value="1"/>
</dbReference>
<keyword evidence="1" id="KW-0812">Transmembrane</keyword>
<evidence type="ECO:0000313" key="3">
    <source>
        <dbReference type="Proteomes" id="UP001321473"/>
    </source>
</evidence>
<dbReference type="SUPFAM" id="SSF55486">
    <property type="entry name" value="Metalloproteases ('zincins'), catalytic domain"/>
    <property type="match status" value="1"/>
</dbReference>
<dbReference type="Proteomes" id="UP001321473">
    <property type="component" value="Unassembled WGS sequence"/>
</dbReference>
<keyword evidence="3" id="KW-1185">Reference proteome</keyword>
<sequence length="361" mass="39197">MPCSATTLQTDSPDRAHQGAQTLMDEDLEHNVAWMVWLAIALAAAVTLLLWIGGGSKVGGTVCASSSCAQLSAAFEGVLNYSVDPCVDLNAFVCSGGNRGPRSLVAQLIKEYELTMVQLFLGGETAFAASRVVSDFLHECTSTRDAPPSIDRFEGFFEFVSVPWPFDPSDVAEVHPLETVFTLSLQWGIDTWFRAYVHTADFSDAPVLFIEAAALASSWLDFVLTLEEVGSREKYFGLFHDRYNASLPEPETIATRLTTEKEVLSILDAARSPVLSMRPVIASLAKVAAQVRNSTLENWLQPVTAAAGGGAANDRTLVSVQDVRILQAVDKLLSSYGEVALVEHLSWWLVQILTVVGWPQG</sequence>
<comment type="caution">
    <text evidence="2">The sequence shown here is derived from an EMBL/GenBank/DDBJ whole genome shotgun (WGS) entry which is preliminary data.</text>
</comment>
<organism evidence="2 3">
    <name type="scientific">Amblyomma americanum</name>
    <name type="common">Lone star tick</name>
    <dbReference type="NCBI Taxonomy" id="6943"/>
    <lineage>
        <taxon>Eukaryota</taxon>
        <taxon>Metazoa</taxon>
        <taxon>Ecdysozoa</taxon>
        <taxon>Arthropoda</taxon>
        <taxon>Chelicerata</taxon>
        <taxon>Arachnida</taxon>
        <taxon>Acari</taxon>
        <taxon>Parasitiformes</taxon>
        <taxon>Ixodida</taxon>
        <taxon>Ixodoidea</taxon>
        <taxon>Ixodidae</taxon>
        <taxon>Amblyomminae</taxon>
        <taxon>Amblyomma</taxon>
    </lineage>
</organism>